<dbReference type="AlphaFoldDB" id="A0A0H3B3C9"/>
<proteinExistence type="predicted"/>
<accession>A0A0H3B3C9</accession>
<evidence type="ECO:0008006" key="2">
    <source>
        <dbReference type="Google" id="ProtNLM"/>
    </source>
</evidence>
<evidence type="ECO:0000313" key="1">
    <source>
        <dbReference type="EMBL" id="ACA68850.1"/>
    </source>
</evidence>
<sequence>MNPSSQSTVEKSNVNLIKLKSKLKSLEESFKNNPLYITSNEIDEIKNNTLHSKITAWSWSRSFAED</sequence>
<reference evidence="1" key="1">
    <citation type="submission" date="2008-02" db="EMBL/GenBank/DDBJ databases">
        <title>Complete sequence of Yersinia pseudotuberculosis YPIII.</title>
        <authorList>
            <consortium name="US DOE Joint Genome Institute"/>
            <person name="Challacombe J.F."/>
            <person name="Bruce D."/>
            <person name="Detter J.C."/>
            <person name="Green L."/>
            <person name="Land M."/>
            <person name="Munk C."/>
            <person name="Lindler L.E."/>
            <person name="Nikolich M.P."/>
            <person name="Brettin T."/>
        </authorList>
    </citation>
    <scope>NUCLEOTIDE SEQUENCE</scope>
    <source>
        <strain evidence="1">YPIII</strain>
    </source>
</reference>
<name>A0A0H3B3C9_YERPY</name>
<dbReference type="KEGG" id="ypy:YPK_2573"/>
<protein>
    <recommendedName>
        <fullName evidence="2">No significant database hits</fullName>
    </recommendedName>
</protein>
<dbReference type="PATRIC" id="fig|502800.11.peg.3271"/>
<organism evidence="1">
    <name type="scientific">Yersinia pseudotuberculosis serotype O:3 (strain YPIII)</name>
    <dbReference type="NCBI Taxonomy" id="502800"/>
    <lineage>
        <taxon>Bacteria</taxon>
        <taxon>Pseudomonadati</taxon>
        <taxon>Pseudomonadota</taxon>
        <taxon>Gammaproteobacteria</taxon>
        <taxon>Enterobacterales</taxon>
        <taxon>Yersiniaceae</taxon>
        <taxon>Yersinia</taxon>
    </lineage>
</organism>
<dbReference type="NCBIfam" id="NF038004">
    <property type="entry name" value="darobactin_RiPP"/>
    <property type="match status" value="1"/>
</dbReference>
<gene>
    <name evidence="1" type="ordered locus">YPK_2573</name>
</gene>
<dbReference type="EMBL" id="CP000950">
    <property type="protein sequence ID" value="ACA68850.1"/>
    <property type="molecule type" value="Genomic_DNA"/>
</dbReference>